<reference evidence="3" key="2">
    <citation type="submission" date="2015-01" db="EMBL/GenBank/DDBJ databases">
        <title>Evolutionary Origins and Diversification of the Mycorrhizal Mutualists.</title>
        <authorList>
            <consortium name="DOE Joint Genome Institute"/>
            <consortium name="Mycorrhizal Genomics Consortium"/>
            <person name="Kohler A."/>
            <person name="Kuo A."/>
            <person name="Nagy L.G."/>
            <person name="Floudas D."/>
            <person name="Copeland A."/>
            <person name="Barry K.W."/>
            <person name="Cichocki N."/>
            <person name="Veneault-Fourrey C."/>
            <person name="LaButti K."/>
            <person name="Lindquist E.A."/>
            <person name="Lipzen A."/>
            <person name="Lundell T."/>
            <person name="Morin E."/>
            <person name="Murat C."/>
            <person name="Riley R."/>
            <person name="Ohm R."/>
            <person name="Sun H."/>
            <person name="Tunlid A."/>
            <person name="Henrissat B."/>
            <person name="Grigoriev I.V."/>
            <person name="Hibbett D.S."/>
            <person name="Martin F."/>
        </authorList>
    </citation>
    <scope>NUCLEOTIDE SEQUENCE [LARGE SCALE GENOMIC DNA]</scope>
    <source>
        <strain evidence="3">UH-Slu-Lm8-n1</strain>
    </source>
</reference>
<feature type="compositionally biased region" description="Polar residues" evidence="1">
    <location>
        <begin position="45"/>
        <end position="55"/>
    </location>
</feature>
<name>A0A0D0A9F8_9AGAM</name>
<dbReference type="EMBL" id="KN835154">
    <property type="protein sequence ID" value="KIK46845.1"/>
    <property type="molecule type" value="Genomic_DNA"/>
</dbReference>
<dbReference type="HOGENOM" id="CLU_099923_0_0_1"/>
<feature type="compositionally biased region" description="Polar residues" evidence="1">
    <location>
        <begin position="1"/>
        <end position="16"/>
    </location>
</feature>
<accession>A0A0D0A9F8</accession>
<evidence type="ECO:0000313" key="3">
    <source>
        <dbReference type="Proteomes" id="UP000054485"/>
    </source>
</evidence>
<evidence type="ECO:0000256" key="1">
    <source>
        <dbReference type="SAM" id="MobiDB-lite"/>
    </source>
</evidence>
<feature type="region of interest" description="Disordered" evidence="1">
    <location>
        <begin position="1"/>
        <end position="21"/>
    </location>
</feature>
<feature type="region of interest" description="Disordered" evidence="1">
    <location>
        <begin position="34"/>
        <end position="55"/>
    </location>
</feature>
<evidence type="ECO:0000313" key="2">
    <source>
        <dbReference type="EMBL" id="KIK46845.1"/>
    </source>
</evidence>
<dbReference type="OrthoDB" id="3240925at2759"/>
<organism evidence="2 3">
    <name type="scientific">Suillus luteus UH-Slu-Lm8-n1</name>
    <dbReference type="NCBI Taxonomy" id="930992"/>
    <lineage>
        <taxon>Eukaryota</taxon>
        <taxon>Fungi</taxon>
        <taxon>Dikarya</taxon>
        <taxon>Basidiomycota</taxon>
        <taxon>Agaricomycotina</taxon>
        <taxon>Agaricomycetes</taxon>
        <taxon>Agaricomycetidae</taxon>
        <taxon>Boletales</taxon>
        <taxon>Suillineae</taxon>
        <taxon>Suillaceae</taxon>
        <taxon>Suillus</taxon>
    </lineage>
</organism>
<reference evidence="2 3" key="1">
    <citation type="submission" date="2014-04" db="EMBL/GenBank/DDBJ databases">
        <authorList>
            <consortium name="DOE Joint Genome Institute"/>
            <person name="Kuo A."/>
            <person name="Ruytinx J."/>
            <person name="Rineau F."/>
            <person name="Colpaert J."/>
            <person name="Kohler A."/>
            <person name="Nagy L.G."/>
            <person name="Floudas D."/>
            <person name="Copeland A."/>
            <person name="Barry K.W."/>
            <person name="Cichocki N."/>
            <person name="Veneault-Fourrey C."/>
            <person name="LaButti K."/>
            <person name="Lindquist E.A."/>
            <person name="Lipzen A."/>
            <person name="Lundell T."/>
            <person name="Morin E."/>
            <person name="Murat C."/>
            <person name="Sun H."/>
            <person name="Tunlid A."/>
            <person name="Henrissat B."/>
            <person name="Grigoriev I.V."/>
            <person name="Hibbett D.S."/>
            <person name="Martin F."/>
            <person name="Nordberg H.P."/>
            <person name="Cantor M.N."/>
            <person name="Hua S.X."/>
        </authorList>
    </citation>
    <scope>NUCLEOTIDE SEQUENCE [LARGE SCALE GENOMIC DNA]</scope>
    <source>
        <strain evidence="2 3">UH-Slu-Lm8-n1</strain>
    </source>
</reference>
<gene>
    <name evidence="2" type="ORF">CY34DRAFT_358195</name>
</gene>
<keyword evidence="3" id="KW-1185">Reference proteome</keyword>
<dbReference type="InParanoid" id="A0A0D0A9F8"/>
<proteinExistence type="predicted"/>
<sequence length="226" mass="24123">MRAPTPQLSLTSSVPSTRKHAFKKRKLSHIQLSTRHDTGPCPSKVEQSTTPNAHKASTLSCSSCHRVLSASMRSGAGAGAGVTCARCGSAVCAVCSRTCSSMLRQCSFPPTPALTRCPSLSGSPSPSPSGSPKRAALSLNISTMNCNILLSPSSGKRKKPLEKDDFDADHPLKSRSTLFGLDDGALLVPGCGRPICRTCCVESVQKSQRWDSLCRLLRRCWKHALE</sequence>
<dbReference type="STRING" id="930992.A0A0D0A9F8"/>
<dbReference type="AlphaFoldDB" id="A0A0D0A9F8"/>
<protein>
    <submittedName>
        <fullName evidence="2">Uncharacterized protein</fullName>
    </submittedName>
</protein>
<dbReference type="Proteomes" id="UP000054485">
    <property type="component" value="Unassembled WGS sequence"/>
</dbReference>